<comment type="caution">
    <text evidence="1">The sequence shown here is derived from an EMBL/GenBank/DDBJ whole genome shotgun (WGS) entry which is preliminary data.</text>
</comment>
<sequence>MWDMIEQRNPVWHFDASGLFLNEINDQSKPLLFSIVCHDPISKSFIPIADFFTPANDSLIIQLNLIRIQSTFLRYKKSSVIKKSLDINNPSVIVTDFSWASINALLRTFLNCDIIQYLKMSFEKAIKFNNSYDKILKTKIYLCSTHFLKNVIDDFDTRTKRMKISKKVRHCFIICFTLLQNSKTINEFNDNLWHFYTIFSEKYLSDKCMVSLLKMEININIRNVSWIKDLFQDNERNNYIRDSPFTKYFCELIEGFQDINKIHIETNPRNDFFYPNLMDIIKKRLHLAPLWSAFIISSESINFPHKTNLSRFTNNPVETWFSYFRNHILNINKRVKLVRRLNPSEIVTPYYNYLQMKFNQHYKNI</sequence>
<gene>
    <name evidence="1" type="ORF">OXX778_LOCUS11373</name>
</gene>
<dbReference type="OrthoDB" id="6782894at2759"/>
<accession>A0A813ZM55</accession>
<evidence type="ECO:0000313" key="1">
    <source>
        <dbReference type="EMBL" id="CAF0900466.1"/>
    </source>
</evidence>
<dbReference type="AlphaFoldDB" id="A0A813ZM55"/>
<reference evidence="1" key="1">
    <citation type="submission" date="2021-02" db="EMBL/GenBank/DDBJ databases">
        <authorList>
            <person name="Nowell W R."/>
        </authorList>
    </citation>
    <scope>NUCLEOTIDE SEQUENCE</scope>
    <source>
        <strain evidence="1">Ploen Becks lab</strain>
    </source>
</reference>
<evidence type="ECO:0000313" key="2">
    <source>
        <dbReference type="Proteomes" id="UP000663879"/>
    </source>
</evidence>
<name>A0A813ZM55_9BILA</name>
<dbReference type="EMBL" id="CAJNOC010001919">
    <property type="protein sequence ID" value="CAF0900466.1"/>
    <property type="molecule type" value="Genomic_DNA"/>
</dbReference>
<protein>
    <recommendedName>
        <fullName evidence="3">MULE transposase domain-containing protein</fullName>
    </recommendedName>
</protein>
<organism evidence="1 2">
    <name type="scientific">Brachionus calyciflorus</name>
    <dbReference type="NCBI Taxonomy" id="104777"/>
    <lineage>
        <taxon>Eukaryota</taxon>
        <taxon>Metazoa</taxon>
        <taxon>Spiralia</taxon>
        <taxon>Gnathifera</taxon>
        <taxon>Rotifera</taxon>
        <taxon>Eurotatoria</taxon>
        <taxon>Monogononta</taxon>
        <taxon>Pseudotrocha</taxon>
        <taxon>Ploima</taxon>
        <taxon>Brachionidae</taxon>
        <taxon>Brachionus</taxon>
    </lineage>
</organism>
<evidence type="ECO:0008006" key="3">
    <source>
        <dbReference type="Google" id="ProtNLM"/>
    </source>
</evidence>
<proteinExistence type="predicted"/>
<dbReference type="Proteomes" id="UP000663879">
    <property type="component" value="Unassembled WGS sequence"/>
</dbReference>
<keyword evidence="2" id="KW-1185">Reference proteome</keyword>